<name>A0A226EIM1_FOLCA</name>
<gene>
    <name evidence="13" type="ORF">Fcan01_07473</name>
</gene>
<keyword evidence="14" id="KW-1185">Reference proteome</keyword>
<keyword evidence="9 12" id="KW-0472">Membrane</keyword>
<evidence type="ECO:0000256" key="2">
    <source>
        <dbReference type="ARBA" id="ARBA00010569"/>
    </source>
</evidence>
<organism evidence="13 14">
    <name type="scientific">Folsomia candida</name>
    <name type="common">Springtail</name>
    <dbReference type="NCBI Taxonomy" id="158441"/>
    <lineage>
        <taxon>Eukaryota</taxon>
        <taxon>Metazoa</taxon>
        <taxon>Ecdysozoa</taxon>
        <taxon>Arthropoda</taxon>
        <taxon>Hexapoda</taxon>
        <taxon>Collembola</taxon>
        <taxon>Entomobryomorpha</taxon>
        <taxon>Isotomoidea</taxon>
        <taxon>Isotomidae</taxon>
        <taxon>Proisotominae</taxon>
        <taxon>Folsomia</taxon>
    </lineage>
</organism>
<keyword evidence="8" id="KW-0333">Golgi apparatus</keyword>
<dbReference type="PANTHER" id="PTHR12129:SF17">
    <property type="entry name" value="HEPARAN SULFATE 2-O-SULFOTRANSFERASE 1"/>
    <property type="match status" value="1"/>
</dbReference>
<sequence>MRTVMLSKWAGNFAGKFLLVAAMGVIGLMVYWQHKLLTLEEQQKYIASFYPYSSRPKSLDFGRALKSWVGKQIQSLKLVEKAVYFGVFALRFAPHTFLDHIHQVTRLDEPLRPHYCSTNAQLKLKYLWGLVHYKLQGPEYTSETVKGAKLGIVTKTNANNGGSSGRLGSSGVGGGADGGTFGAINAYDSIDGSPNDDSPDLSVIIYNRIPKTGSTSLMGIAYELCSKNLFSVIHLNTTKNSHVLTPADQIRFAQNISNWMERRPAIYHGHLGYLDFDSLGVNLRPLYINVVRDPLERLISYYYFLRFGDNFRPEVVRKRKGNKETFDECVTRGGTDCDPVNLWMQIPFFCGHHSACWEPGNTWALQQAKANLAKSYFLVGTTENILEFVTLLEASLPRFFRGALKLFNSDGKSHLRKTFGKQLPSKDTIKAIHKSKIWQMEQDFYMFAKKNFNSIKKRALPTDGSTFIPQQFRFEKIRPGLR</sequence>
<evidence type="ECO:0000256" key="4">
    <source>
        <dbReference type="ARBA" id="ARBA00022679"/>
    </source>
</evidence>
<comment type="subunit">
    <text evidence="3">Homotrimer.</text>
</comment>
<feature type="transmembrane region" description="Helical" evidence="12">
    <location>
        <begin position="12"/>
        <end position="32"/>
    </location>
</feature>
<comment type="similarity">
    <text evidence="2">Belongs to the sulfotransferase 3 family.</text>
</comment>
<keyword evidence="7 12" id="KW-1133">Transmembrane helix</keyword>
<evidence type="ECO:0000256" key="6">
    <source>
        <dbReference type="ARBA" id="ARBA00022968"/>
    </source>
</evidence>
<evidence type="ECO:0000256" key="10">
    <source>
        <dbReference type="ARBA" id="ARBA00023157"/>
    </source>
</evidence>
<evidence type="ECO:0000256" key="3">
    <source>
        <dbReference type="ARBA" id="ARBA00011233"/>
    </source>
</evidence>
<dbReference type="PANTHER" id="PTHR12129">
    <property type="entry name" value="HEPARAN SULFATE 2-O-SULFOTRANSFERASE"/>
    <property type="match status" value="1"/>
</dbReference>
<comment type="subcellular location">
    <subcellularLocation>
        <location evidence="1">Golgi apparatus membrane</location>
        <topology evidence="1">Single-pass type II membrane protein</topology>
    </subcellularLocation>
</comment>
<protein>
    <submittedName>
        <fullName evidence="13">Heparan sulfate 2-O-sulfotransferase 1</fullName>
    </submittedName>
</protein>
<keyword evidence="5 12" id="KW-0812">Transmembrane</keyword>
<evidence type="ECO:0000256" key="5">
    <source>
        <dbReference type="ARBA" id="ARBA00022692"/>
    </source>
</evidence>
<dbReference type="OMA" id="QISIVCE"/>
<comment type="caution">
    <text evidence="13">The sequence shown here is derived from an EMBL/GenBank/DDBJ whole genome shotgun (WGS) entry which is preliminary data.</text>
</comment>
<evidence type="ECO:0000256" key="12">
    <source>
        <dbReference type="SAM" id="Phobius"/>
    </source>
</evidence>
<evidence type="ECO:0000313" key="14">
    <source>
        <dbReference type="Proteomes" id="UP000198287"/>
    </source>
</evidence>
<evidence type="ECO:0000256" key="8">
    <source>
        <dbReference type="ARBA" id="ARBA00023034"/>
    </source>
</evidence>
<dbReference type="SUPFAM" id="SSF52540">
    <property type="entry name" value="P-loop containing nucleoside triphosphate hydrolases"/>
    <property type="match status" value="1"/>
</dbReference>
<dbReference type="InterPro" id="IPR007734">
    <property type="entry name" value="Heparan_SO4_2-O-STrfase"/>
</dbReference>
<proteinExistence type="inferred from homology"/>
<keyword evidence="6" id="KW-0735">Signal-anchor</keyword>
<accession>A0A226EIM1</accession>
<keyword evidence="11" id="KW-0325">Glycoprotein</keyword>
<dbReference type="GO" id="GO:0000139">
    <property type="term" value="C:Golgi membrane"/>
    <property type="evidence" value="ECO:0007669"/>
    <property type="project" value="UniProtKB-SubCell"/>
</dbReference>
<dbReference type="EMBL" id="LNIX01000003">
    <property type="protein sequence ID" value="OXA57068.1"/>
    <property type="molecule type" value="Genomic_DNA"/>
</dbReference>
<dbReference type="FunFam" id="3.40.50.300:FF:001418">
    <property type="entry name" value="Heparan sulfate 2-o-sulfotransferase"/>
    <property type="match status" value="1"/>
</dbReference>
<evidence type="ECO:0000256" key="7">
    <source>
        <dbReference type="ARBA" id="ARBA00022989"/>
    </source>
</evidence>
<dbReference type="InterPro" id="IPR027417">
    <property type="entry name" value="P-loop_NTPase"/>
</dbReference>
<evidence type="ECO:0000256" key="9">
    <source>
        <dbReference type="ARBA" id="ARBA00023136"/>
    </source>
</evidence>
<reference evidence="13 14" key="1">
    <citation type="submission" date="2015-12" db="EMBL/GenBank/DDBJ databases">
        <title>The genome of Folsomia candida.</title>
        <authorList>
            <person name="Faddeeva A."/>
            <person name="Derks M.F."/>
            <person name="Anvar Y."/>
            <person name="Smit S."/>
            <person name="Van Straalen N."/>
            <person name="Roelofs D."/>
        </authorList>
    </citation>
    <scope>NUCLEOTIDE SEQUENCE [LARGE SCALE GENOMIC DNA]</scope>
    <source>
        <strain evidence="13 14">VU population</strain>
        <tissue evidence="13">Whole body</tissue>
    </source>
</reference>
<dbReference type="InterPro" id="IPR005331">
    <property type="entry name" value="Sulfotransferase"/>
</dbReference>
<dbReference type="OrthoDB" id="10019582at2759"/>
<dbReference type="GO" id="GO:0004394">
    <property type="term" value="F:heparan sulfate 2-sulfotransferase activity"/>
    <property type="evidence" value="ECO:0007669"/>
    <property type="project" value="TreeGrafter"/>
</dbReference>
<dbReference type="GO" id="GO:0015012">
    <property type="term" value="P:heparan sulfate proteoglycan biosynthetic process"/>
    <property type="evidence" value="ECO:0007669"/>
    <property type="project" value="UniProtKB-ARBA"/>
</dbReference>
<dbReference type="AlphaFoldDB" id="A0A226EIM1"/>
<evidence type="ECO:0000313" key="13">
    <source>
        <dbReference type="EMBL" id="OXA57068.1"/>
    </source>
</evidence>
<dbReference type="Gene3D" id="3.40.50.300">
    <property type="entry name" value="P-loop containing nucleotide triphosphate hydrolases"/>
    <property type="match status" value="1"/>
</dbReference>
<dbReference type="STRING" id="158441.A0A226EIM1"/>
<keyword evidence="10" id="KW-1015">Disulfide bond</keyword>
<evidence type="ECO:0000256" key="1">
    <source>
        <dbReference type="ARBA" id="ARBA00004323"/>
    </source>
</evidence>
<dbReference type="Pfam" id="PF03567">
    <property type="entry name" value="Sulfotransfer_2"/>
    <property type="match status" value="1"/>
</dbReference>
<evidence type="ECO:0000256" key="11">
    <source>
        <dbReference type="ARBA" id="ARBA00023180"/>
    </source>
</evidence>
<keyword evidence="4 13" id="KW-0808">Transferase</keyword>
<dbReference type="Proteomes" id="UP000198287">
    <property type="component" value="Unassembled WGS sequence"/>
</dbReference>